<sequence length="352" mass="39923">MADNKVIDINMHFLPTDLFTNEEVLNGFLYSAPITMGLKAYRGKTPDGAKDQIVLATEDGKDILNYVEGDYTLETKLRAMDEVGVDIALLRMPVWQEWLPLDMCRIVNDQAAEMCRQSEGRLYANAVLPPWGRKEDIYELERCLGELGMVGVQFACCYGDKFLDDELFKPYLKVLNDKKVPCAIHHTPGQNAFGNFADYTPLRRELGRIHVQATAVGREVYSGMFDEFPDLKFIHTMFGGNWFALKDILAPHVSKQKKEAMNRLATNVDREAYDRYLANNIYFDMTHPMSWSKDQLELAVKTCGADHLLLGSSFPVFYEWMARSVGSVKALDVSQEEKDLMLGGNAAKLFNL</sequence>
<dbReference type="GeneID" id="78358617"/>
<dbReference type="AlphaFoldDB" id="A0A369M2Z5"/>
<dbReference type="RefSeq" id="WP_015539932.1">
    <property type="nucleotide sequence ID" value="NZ_CABMMS010000002.1"/>
</dbReference>
<protein>
    <submittedName>
        <fullName evidence="2">Amidohydrolase</fullName>
    </submittedName>
</protein>
<dbReference type="GO" id="GO:0016787">
    <property type="term" value="F:hydrolase activity"/>
    <property type="evidence" value="ECO:0007669"/>
    <property type="project" value="UniProtKB-KW"/>
</dbReference>
<comment type="caution">
    <text evidence="2">The sequence shown here is derived from an EMBL/GenBank/DDBJ whole genome shotgun (WGS) entry which is preliminary data.</text>
</comment>
<evidence type="ECO:0000313" key="3">
    <source>
        <dbReference type="Proteomes" id="UP000254000"/>
    </source>
</evidence>
<keyword evidence="3" id="KW-1185">Reference proteome</keyword>
<dbReference type="PANTHER" id="PTHR21240:SF28">
    <property type="entry name" value="ISO-OROTATE DECARBOXYLASE (EUROFUNG)"/>
    <property type="match status" value="1"/>
</dbReference>
<dbReference type="Pfam" id="PF04909">
    <property type="entry name" value="Amidohydro_2"/>
    <property type="match status" value="1"/>
</dbReference>
<dbReference type="OrthoDB" id="8673173at2"/>
<reference evidence="2 3" key="1">
    <citation type="journal article" date="2018" name="Elife">
        <title>Discovery and characterization of a prevalent human gut bacterial enzyme sufficient for the inactivation of a family of plant toxins.</title>
        <authorList>
            <person name="Koppel N."/>
            <person name="Bisanz J.E."/>
            <person name="Pandelia M.E."/>
            <person name="Turnbaugh P.J."/>
            <person name="Balskus E.P."/>
        </authorList>
    </citation>
    <scope>NUCLEOTIDE SEQUENCE [LARGE SCALE GENOMIC DNA]</scope>
    <source>
        <strain evidence="2 3">3C</strain>
    </source>
</reference>
<dbReference type="Proteomes" id="UP000254000">
    <property type="component" value="Unassembled WGS sequence"/>
</dbReference>
<organism evidence="2 3">
    <name type="scientific">Gordonibacter pamelaeae</name>
    <dbReference type="NCBI Taxonomy" id="471189"/>
    <lineage>
        <taxon>Bacteria</taxon>
        <taxon>Bacillati</taxon>
        <taxon>Actinomycetota</taxon>
        <taxon>Coriobacteriia</taxon>
        <taxon>Eggerthellales</taxon>
        <taxon>Eggerthellaceae</taxon>
        <taxon>Gordonibacter</taxon>
    </lineage>
</organism>
<dbReference type="InterPro" id="IPR032466">
    <property type="entry name" value="Metal_Hydrolase"/>
</dbReference>
<evidence type="ECO:0000313" key="2">
    <source>
        <dbReference type="EMBL" id="RDB66123.1"/>
    </source>
</evidence>
<dbReference type="InterPro" id="IPR032465">
    <property type="entry name" value="ACMSD"/>
</dbReference>
<dbReference type="GO" id="GO:0005737">
    <property type="term" value="C:cytoplasm"/>
    <property type="evidence" value="ECO:0007669"/>
    <property type="project" value="TreeGrafter"/>
</dbReference>
<dbReference type="SUPFAM" id="SSF51556">
    <property type="entry name" value="Metallo-dependent hydrolases"/>
    <property type="match status" value="1"/>
</dbReference>
<dbReference type="GO" id="GO:0016831">
    <property type="term" value="F:carboxy-lyase activity"/>
    <property type="evidence" value="ECO:0007669"/>
    <property type="project" value="InterPro"/>
</dbReference>
<dbReference type="GO" id="GO:0019748">
    <property type="term" value="P:secondary metabolic process"/>
    <property type="evidence" value="ECO:0007669"/>
    <property type="project" value="TreeGrafter"/>
</dbReference>
<feature type="domain" description="Amidohydrolase-related" evidence="1">
    <location>
        <begin position="104"/>
        <end position="352"/>
    </location>
</feature>
<dbReference type="Gene3D" id="3.20.20.140">
    <property type="entry name" value="Metal-dependent hydrolases"/>
    <property type="match status" value="1"/>
</dbReference>
<accession>A0A369M2Z5</accession>
<name>A0A369M2Z5_9ACTN</name>
<dbReference type="EMBL" id="PPTS01000002">
    <property type="protein sequence ID" value="RDB66123.1"/>
    <property type="molecule type" value="Genomic_DNA"/>
</dbReference>
<evidence type="ECO:0000259" key="1">
    <source>
        <dbReference type="Pfam" id="PF04909"/>
    </source>
</evidence>
<dbReference type="InterPro" id="IPR006680">
    <property type="entry name" value="Amidohydro-rel"/>
</dbReference>
<proteinExistence type="predicted"/>
<gene>
    <name evidence="2" type="ORF">C1877_02660</name>
</gene>
<dbReference type="PANTHER" id="PTHR21240">
    <property type="entry name" value="2-AMINO-3-CARBOXYLMUCONATE-6-SEMIALDEHYDE DECARBOXYLASE"/>
    <property type="match status" value="1"/>
</dbReference>